<keyword evidence="2" id="KW-0472">Membrane</keyword>
<sequence length="252" mass="29484">MATRMERYYKKESNGSRSKKNKNLYNTIYSYGSYSNIEGVADAPKSNEVDITQVKKMLDNREKYQKQRRYRNLTRTDIDYERPKPRPKYVEDTERDYDIRDVLNKAREEKKPDDKERVLRNTNYDILKDLNLDGERKRMLDEEDSEELQDMLQTITDTSLASKNDDDLASDLFSDLKGDDTKVGEIKNINELIDDNEKTRVMDNTFFTSSIKLSKSDFEGGKRKVSVFKVIVVLILVIAIIFASAILIMKRI</sequence>
<reference evidence="3" key="2">
    <citation type="journal article" date="2021" name="PeerJ">
        <title>Extensive microbial diversity within the chicken gut microbiome revealed by metagenomics and culture.</title>
        <authorList>
            <person name="Gilroy R."/>
            <person name="Ravi A."/>
            <person name="Getino M."/>
            <person name="Pursley I."/>
            <person name="Horton D.L."/>
            <person name="Alikhan N.F."/>
            <person name="Baker D."/>
            <person name="Gharbi K."/>
            <person name="Hall N."/>
            <person name="Watson M."/>
            <person name="Adriaenssens E.M."/>
            <person name="Foster-Nyarko E."/>
            <person name="Jarju S."/>
            <person name="Secka A."/>
            <person name="Antonio M."/>
            <person name="Oren A."/>
            <person name="Chaudhuri R.R."/>
            <person name="La Ragione R."/>
            <person name="Hildebrand F."/>
            <person name="Pallen M.J."/>
        </authorList>
    </citation>
    <scope>NUCLEOTIDE SEQUENCE</scope>
    <source>
        <strain evidence="3">CHK147-3167</strain>
    </source>
</reference>
<keyword evidence="2" id="KW-0812">Transmembrane</keyword>
<dbReference type="Proteomes" id="UP000886786">
    <property type="component" value="Unassembled WGS sequence"/>
</dbReference>
<evidence type="ECO:0000313" key="3">
    <source>
        <dbReference type="EMBL" id="HIQ90622.1"/>
    </source>
</evidence>
<feature type="transmembrane region" description="Helical" evidence="2">
    <location>
        <begin position="227"/>
        <end position="249"/>
    </location>
</feature>
<accession>A0A9D0ZQZ4</accession>
<feature type="region of interest" description="Disordered" evidence="1">
    <location>
        <begin position="1"/>
        <end position="22"/>
    </location>
</feature>
<protein>
    <submittedName>
        <fullName evidence="3">Uncharacterized protein</fullName>
    </submittedName>
</protein>
<dbReference type="EMBL" id="DVFV01000063">
    <property type="protein sequence ID" value="HIQ90622.1"/>
    <property type="molecule type" value="Genomic_DNA"/>
</dbReference>
<evidence type="ECO:0000256" key="1">
    <source>
        <dbReference type="SAM" id="MobiDB-lite"/>
    </source>
</evidence>
<feature type="compositionally biased region" description="Basic and acidic residues" evidence="1">
    <location>
        <begin position="1"/>
        <end position="14"/>
    </location>
</feature>
<reference evidence="3" key="1">
    <citation type="submission" date="2020-10" db="EMBL/GenBank/DDBJ databases">
        <authorList>
            <person name="Gilroy R."/>
        </authorList>
    </citation>
    <scope>NUCLEOTIDE SEQUENCE</scope>
    <source>
        <strain evidence="3">CHK147-3167</strain>
    </source>
</reference>
<dbReference type="AlphaFoldDB" id="A0A9D0ZQZ4"/>
<proteinExistence type="predicted"/>
<name>A0A9D0ZQZ4_9FIRM</name>
<organism evidence="3 4">
    <name type="scientific">Candidatus Coprosoma intestinipullorum</name>
    <dbReference type="NCBI Taxonomy" id="2840752"/>
    <lineage>
        <taxon>Bacteria</taxon>
        <taxon>Bacillati</taxon>
        <taxon>Bacillota</taxon>
        <taxon>Bacillota incertae sedis</taxon>
        <taxon>Candidatus Coprosoma</taxon>
    </lineage>
</organism>
<evidence type="ECO:0000256" key="2">
    <source>
        <dbReference type="SAM" id="Phobius"/>
    </source>
</evidence>
<comment type="caution">
    <text evidence="3">The sequence shown here is derived from an EMBL/GenBank/DDBJ whole genome shotgun (WGS) entry which is preliminary data.</text>
</comment>
<gene>
    <name evidence="3" type="ORF">IAB27_03220</name>
</gene>
<evidence type="ECO:0000313" key="4">
    <source>
        <dbReference type="Proteomes" id="UP000886786"/>
    </source>
</evidence>
<keyword evidence="2" id="KW-1133">Transmembrane helix</keyword>